<feature type="compositionally biased region" description="Gly residues" evidence="1">
    <location>
        <begin position="88"/>
        <end position="97"/>
    </location>
</feature>
<dbReference type="EMBL" id="KB321139">
    <property type="protein sequence ID" value="ELW47236.1"/>
    <property type="molecule type" value="Genomic_DNA"/>
</dbReference>
<protein>
    <submittedName>
        <fullName evidence="2">Uncharacterized protein</fullName>
    </submittedName>
</protein>
<proteinExistence type="predicted"/>
<organism evidence="2 3">
    <name type="scientific">Tupaia chinensis</name>
    <name type="common">Chinese tree shrew</name>
    <name type="synonym">Tupaia belangeri chinensis</name>
    <dbReference type="NCBI Taxonomy" id="246437"/>
    <lineage>
        <taxon>Eukaryota</taxon>
        <taxon>Metazoa</taxon>
        <taxon>Chordata</taxon>
        <taxon>Craniata</taxon>
        <taxon>Vertebrata</taxon>
        <taxon>Euteleostomi</taxon>
        <taxon>Mammalia</taxon>
        <taxon>Eutheria</taxon>
        <taxon>Euarchontoglires</taxon>
        <taxon>Scandentia</taxon>
        <taxon>Tupaiidae</taxon>
        <taxon>Tupaia</taxon>
    </lineage>
</organism>
<gene>
    <name evidence="2" type="ORF">TREES_T100005649</name>
</gene>
<keyword evidence="3" id="KW-1185">Reference proteome</keyword>
<dbReference type="AlphaFoldDB" id="L9J9M7"/>
<feature type="region of interest" description="Disordered" evidence="1">
    <location>
        <begin position="17"/>
        <end position="116"/>
    </location>
</feature>
<accession>L9J9M7</accession>
<evidence type="ECO:0000256" key="1">
    <source>
        <dbReference type="SAM" id="MobiDB-lite"/>
    </source>
</evidence>
<sequence>MRGLEIQRPVLWLDFSGPRGPGGLVRKGDRSVITSKVPEGKPATDLNPTPSSSNWQKTLQRPRMSGLAAPLHPLHSPGPAYDFRQSSGGWGRDGGGCRAVNVGESKPRALRGSHRV</sequence>
<dbReference type="InParanoid" id="L9J9M7"/>
<dbReference type="Proteomes" id="UP000011518">
    <property type="component" value="Unassembled WGS sequence"/>
</dbReference>
<evidence type="ECO:0000313" key="2">
    <source>
        <dbReference type="EMBL" id="ELW47236.1"/>
    </source>
</evidence>
<reference evidence="3" key="1">
    <citation type="submission" date="2012-07" db="EMBL/GenBank/DDBJ databases">
        <title>Genome of the Chinese tree shrew, a rising model animal genetically related to primates.</title>
        <authorList>
            <person name="Zhang G."/>
            <person name="Fan Y."/>
            <person name="Yao Y."/>
            <person name="Huang Z."/>
        </authorList>
    </citation>
    <scope>NUCLEOTIDE SEQUENCE [LARGE SCALE GENOMIC DNA]</scope>
</reference>
<name>L9J9M7_TUPCH</name>
<feature type="compositionally biased region" description="Polar residues" evidence="1">
    <location>
        <begin position="46"/>
        <end position="59"/>
    </location>
</feature>
<evidence type="ECO:0000313" key="3">
    <source>
        <dbReference type="Proteomes" id="UP000011518"/>
    </source>
</evidence>
<reference evidence="3" key="2">
    <citation type="journal article" date="2013" name="Nat. Commun.">
        <title>Genome of the Chinese tree shrew.</title>
        <authorList>
            <person name="Fan Y."/>
            <person name="Huang Z.Y."/>
            <person name="Cao C.C."/>
            <person name="Chen C.S."/>
            <person name="Chen Y.X."/>
            <person name="Fan D.D."/>
            <person name="He J."/>
            <person name="Hou H.L."/>
            <person name="Hu L."/>
            <person name="Hu X.T."/>
            <person name="Jiang X.T."/>
            <person name="Lai R."/>
            <person name="Lang Y.S."/>
            <person name="Liang B."/>
            <person name="Liao S.G."/>
            <person name="Mu D."/>
            <person name="Ma Y.Y."/>
            <person name="Niu Y.Y."/>
            <person name="Sun X.Q."/>
            <person name="Xia J.Q."/>
            <person name="Xiao J."/>
            <person name="Xiong Z.Q."/>
            <person name="Xu L."/>
            <person name="Yang L."/>
            <person name="Zhang Y."/>
            <person name="Zhao W."/>
            <person name="Zhao X.D."/>
            <person name="Zheng Y.T."/>
            <person name="Zhou J.M."/>
            <person name="Zhu Y.B."/>
            <person name="Zhang G.J."/>
            <person name="Wang J."/>
            <person name="Yao Y.G."/>
        </authorList>
    </citation>
    <scope>NUCLEOTIDE SEQUENCE [LARGE SCALE GENOMIC DNA]</scope>
</reference>